<evidence type="ECO:0000256" key="1">
    <source>
        <dbReference type="SAM" id="MobiDB-lite"/>
    </source>
</evidence>
<dbReference type="Proteomes" id="UP000255167">
    <property type="component" value="Unassembled WGS sequence"/>
</dbReference>
<sequence length="30" mass="3429">MKVVQKQPANYSRSEGMDLMQNWTGNGRSD</sequence>
<gene>
    <name evidence="2" type="ORF">NCTC9617_06805</name>
</gene>
<evidence type="ECO:0000313" key="2">
    <source>
        <dbReference type="EMBL" id="STW50148.1"/>
    </source>
</evidence>
<accession>A0A378G4V0</accession>
<name>A0A378G4V0_KLEPN</name>
<protein>
    <submittedName>
        <fullName evidence="2">Ribose ABC transport system, periplasmic ribose-binding protein RbsB</fullName>
    </submittedName>
</protein>
<feature type="compositionally biased region" description="Polar residues" evidence="1">
    <location>
        <begin position="21"/>
        <end position="30"/>
    </location>
</feature>
<proteinExistence type="predicted"/>
<dbReference type="AlphaFoldDB" id="A0A378G4V0"/>
<organism evidence="2 3">
    <name type="scientific">Klebsiella pneumoniae</name>
    <dbReference type="NCBI Taxonomy" id="573"/>
    <lineage>
        <taxon>Bacteria</taxon>
        <taxon>Pseudomonadati</taxon>
        <taxon>Pseudomonadota</taxon>
        <taxon>Gammaproteobacteria</taxon>
        <taxon>Enterobacterales</taxon>
        <taxon>Enterobacteriaceae</taxon>
        <taxon>Klebsiella/Raoultella group</taxon>
        <taxon>Klebsiella</taxon>
        <taxon>Klebsiella pneumoniae complex</taxon>
    </lineage>
</organism>
<reference evidence="2 3" key="1">
    <citation type="submission" date="2018-06" db="EMBL/GenBank/DDBJ databases">
        <authorList>
            <consortium name="Pathogen Informatics"/>
            <person name="Doyle S."/>
        </authorList>
    </citation>
    <scope>NUCLEOTIDE SEQUENCE [LARGE SCALE GENOMIC DNA]</scope>
    <source>
        <strain evidence="2 3">NCTC9617</strain>
    </source>
</reference>
<dbReference type="EMBL" id="UGNC01000005">
    <property type="protein sequence ID" value="STW50148.1"/>
    <property type="molecule type" value="Genomic_DNA"/>
</dbReference>
<evidence type="ECO:0000313" key="3">
    <source>
        <dbReference type="Proteomes" id="UP000255167"/>
    </source>
</evidence>
<feature type="region of interest" description="Disordered" evidence="1">
    <location>
        <begin position="1"/>
        <end position="30"/>
    </location>
</feature>